<protein>
    <recommendedName>
        <fullName evidence="8">Velvet domain-containing protein</fullName>
    </recommendedName>
</protein>
<evidence type="ECO:0000256" key="7">
    <source>
        <dbReference type="SAM" id="MobiDB-lite"/>
    </source>
</evidence>
<feature type="compositionally biased region" description="Low complexity" evidence="7">
    <location>
        <begin position="96"/>
        <end position="108"/>
    </location>
</feature>
<dbReference type="EMBL" id="ML976693">
    <property type="protein sequence ID" value="KAF1971514.1"/>
    <property type="molecule type" value="Genomic_DNA"/>
</dbReference>
<dbReference type="PANTHER" id="PTHR33572:SF3">
    <property type="entry name" value="VELVET COMPLEX SUBUNIT B"/>
    <property type="match status" value="1"/>
</dbReference>
<keyword evidence="10" id="KW-1185">Reference proteome</keyword>
<comment type="subcellular location">
    <subcellularLocation>
        <location evidence="1">Nucleus</location>
    </subcellularLocation>
</comment>
<dbReference type="InterPro" id="IPR037525">
    <property type="entry name" value="Velvet_dom"/>
</dbReference>
<dbReference type="Proteomes" id="UP000800036">
    <property type="component" value="Unassembled WGS sequence"/>
</dbReference>
<evidence type="ECO:0000259" key="8">
    <source>
        <dbReference type="PROSITE" id="PS51821"/>
    </source>
</evidence>
<keyword evidence="2" id="KW-0749">Sporulation</keyword>
<evidence type="ECO:0000256" key="5">
    <source>
        <dbReference type="ARBA" id="ARBA00023242"/>
    </source>
</evidence>
<keyword evidence="3" id="KW-0805">Transcription regulation</keyword>
<reference evidence="9" key="1">
    <citation type="journal article" date="2020" name="Stud. Mycol.">
        <title>101 Dothideomycetes genomes: a test case for predicting lifestyles and emergence of pathogens.</title>
        <authorList>
            <person name="Haridas S."/>
            <person name="Albert R."/>
            <person name="Binder M."/>
            <person name="Bloem J."/>
            <person name="Labutti K."/>
            <person name="Salamov A."/>
            <person name="Andreopoulos B."/>
            <person name="Baker S."/>
            <person name="Barry K."/>
            <person name="Bills G."/>
            <person name="Bluhm B."/>
            <person name="Cannon C."/>
            <person name="Castanera R."/>
            <person name="Culley D."/>
            <person name="Daum C."/>
            <person name="Ezra D."/>
            <person name="Gonzalez J."/>
            <person name="Henrissat B."/>
            <person name="Kuo A."/>
            <person name="Liang C."/>
            <person name="Lipzen A."/>
            <person name="Lutzoni F."/>
            <person name="Magnuson J."/>
            <person name="Mondo S."/>
            <person name="Nolan M."/>
            <person name="Ohm R."/>
            <person name="Pangilinan J."/>
            <person name="Park H.-J."/>
            <person name="Ramirez L."/>
            <person name="Alfaro M."/>
            <person name="Sun H."/>
            <person name="Tritt A."/>
            <person name="Yoshinaga Y."/>
            <person name="Zwiers L.-H."/>
            <person name="Turgeon B."/>
            <person name="Goodwin S."/>
            <person name="Spatafora J."/>
            <person name="Crous P."/>
            <person name="Grigoriev I."/>
        </authorList>
    </citation>
    <scope>NUCLEOTIDE SEQUENCE</scope>
    <source>
        <strain evidence="9">CBS 107.79</strain>
    </source>
</reference>
<dbReference type="PANTHER" id="PTHR33572">
    <property type="entry name" value="SPORE DEVELOPMENT REGULATOR VOSA"/>
    <property type="match status" value="1"/>
</dbReference>
<evidence type="ECO:0000256" key="4">
    <source>
        <dbReference type="ARBA" id="ARBA00023163"/>
    </source>
</evidence>
<sequence length="304" mass="33171">MHDPLLQPFNGIKDGKMYRLVVEQQPVRARMCGFGDKDRRPITPPPCVRLIVSDYATGKEIDANDIDSTFFVLTVDLWDADGGREVNLVRHSSGAPTVSISSSTTTSYPPAPERTVVYAPQVMAPLQTDAYGRPMPPYQSRPMPGYGGYPPPHNHGAFPYAGGPAYPPSVPMTPIATPASNVGMFTRNLIGSLAVNAFKLNDTNDKLGFWFVLQDLSVRTEGSFRLKMNFVDVGANVGNNTLNTERAPVLATCFSEPFQVFSAKKFPGVIESTPLSKTFAQQGIKIPIRKDGPKSLQNAAEYDD</sequence>
<dbReference type="OrthoDB" id="1746739at2759"/>
<dbReference type="Pfam" id="PF11754">
    <property type="entry name" value="Velvet"/>
    <property type="match status" value="1"/>
</dbReference>
<dbReference type="Gene3D" id="2.60.40.3960">
    <property type="entry name" value="Velvet domain"/>
    <property type="match status" value="2"/>
</dbReference>
<feature type="region of interest" description="Disordered" evidence="7">
    <location>
        <begin position="92"/>
        <end position="112"/>
    </location>
</feature>
<gene>
    <name evidence="9" type="ORF">BU23DRAFT_569996</name>
</gene>
<dbReference type="PROSITE" id="PS51821">
    <property type="entry name" value="VELVET"/>
    <property type="match status" value="1"/>
</dbReference>
<dbReference type="GO" id="GO:0030435">
    <property type="term" value="P:sporulation resulting in formation of a cellular spore"/>
    <property type="evidence" value="ECO:0007669"/>
    <property type="project" value="UniProtKB-KW"/>
</dbReference>
<evidence type="ECO:0000313" key="10">
    <source>
        <dbReference type="Proteomes" id="UP000800036"/>
    </source>
</evidence>
<dbReference type="InterPro" id="IPR021740">
    <property type="entry name" value="Velvet"/>
</dbReference>
<dbReference type="InterPro" id="IPR038491">
    <property type="entry name" value="Velvet_dom_sf"/>
</dbReference>
<evidence type="ECO:0000313" key="9">
    <source>
        <dbReference type="EMBL" id="KAF1971514.1"/>
    </source>
</evidence>
<organism evidence="9 10">
    <name type="scientific">Bimuria novae-zelandiae CBS 107.79</name>
    <dbReference type="NCBI Taxonomy" id="1447943"/>
    <lineage>
        <taxon>Eukaryota</taxon>
        <taxon>Fungi</taxon>
        <taxon>Dikarya</taxon>
        <taxon>Ascomycota</taxon>
        <taxon>Pezizomycotina</taxon>
        <taxon>Dothideomycetes</taxon>
        <taxon>Pleosporomycetidae</taxon>
        <taxon>Pleosporales</taxon>
        <taxon>Massarineae</taxon>
        <taxon>Didymosphaeriaceae</taxon>
        <taxon>Bimuria</taxon>
    </lineage>
</organism>
<evidence type="ECO:0000256" key="1">
    <source>
        <dbReference type="ARBA" id="ARBA00004123"/>
    </source>
</evidence>
<proteinExistence type="inferred from homology"/>
<keyword evidence="5" id="KW-0539">Nucleus</keyword>
<dbReference type="GO" id="GO:0005634">
    <property type="term" value="C:nucleus"/>
    <property type="evidence" value="ECO:0007669"/>
    <property type="project" value="UniProtKB-SubCell"/>
</dbReference>
<evidence type="ECO:0000256" key="3">
    <source>
        <dbReference type="ARBA" id="ARBA00023015"/>
    </source>
</evidence>
<evidence type="ECO:0000256" key="2">
    <source>
        <dbReference type="ARBA" id="ARBA00022969"/>
    </source>
</evidence>
<dbReference type="AlphaFoldDB" id="A0A6A5V3B4"/>
<name>A0A6A5V3B4_9PLEO</name>
<feature type="domain" description="Velvet" evidence="8">
    <location>
        <begin position="11"/>
        <end position="289"/>
    </location>
</feature>
<comment type="similarity">
    <text evidence="6">Belongs to the velvet family. VelB subfamily.</text>
</comment>
<evidence type="ECO:0000256" key="6">
    <source>
        <dbReference type="ARBA" id="ARBA00038045"/>
    </source>
</evidence>
<keyword evidence="4" id="KW-0804">Transcription</keyword>
<accession>A0A6A5V3B4</accession>